<organism evidence="2 3">
    <name type="scientific">Portunus trituberculatus</name>
    <name type="common">Swimming crab</name>
    <name type="synonym">Neptunus trituberculatus</name>
    <dbReference type="NCBI Taxonomy" id="210409"/>
    <lineage>
        <taxon>Eukaryota</taxon>
        <taxon>Metazoa</taxon>
        <taxon>Ecdysozoa</taxon>
        <taxon>Arthropoda</taxon>
        <taxon>Crustacea</taxon>
        <taxon>Multicrustacea</taxon>
        <taxon>Malacostraca</taxon>
        <taxon>Eumalacostraca</taxon>
        <taxon>Eucarida</taxon>
        <taxon>Decapoda</taxon>
        <taxon>Pleocyemata</taxon>
        <taxon>Brachyura</taxon>
        <taxon>Eubrachyura</taxon>
        <taxon>Portunoidea</taxon>
        <taxon>Portunidae</taxon>
        <taxon>Portuninae</taxon>
        <taxon>Portunus</taxon>
    </lineage>
</organism>
<gene>
    <name evidence="2" type="ORF">E2C01_011849</name>
</gene>
<comment type="caution">
    <text evidence="2">The sequence shown here is derived from an EMBL/GenBank/DDBJ whole genome shotgun (WGS) entry which is preliminary data.</text>
</comment>
<evidence type="ECO:0000313" key="2">
    <source>
        <dbReference type="EMBL" id="MPC18949.1"/>
    </source>
</evidence>
<reference evidence="2 3" key="1">
    <citation type="submission" date="2019-05" db="EMBL/GenBank/DDBJ databases">
        <title>Another draft genome of Portunus trituberculatus and its Hox gene families provides insights of decapod evolution.</title>
        <authorList>
            <person name="Jeong J.-H."/>
            <person name="Song I."/>
            <person name="Kim S."/>
            <person name="Choi T."/>
            <person name="Kim D."/>
            <person name="Ryu S."/>
            <person name="Kim W."/>
        </authorList>
    </citation>
    <scope>NUCLEOTIDE SEQUENCE [LARGE SCALE GENOMIC DNA]</scope>
    <source>
        <tissue evidence="2">Muscle</tissue>
    </source>
</reference>
<feature type="region of interest" description="Disordered" evidence="1">
    <location>
        <begin position="63"/>
        <end position="113"/>
    </location>
</feature>
<accession>A0A5B7DCJ0</accession>
<evidence type="ECO:0000256" key="1">
    <source>
        <dbReference type="SAM" id="MobiDB-lite"/>
    </source>
</evidence>
<feature type="compositionally biased region" description="Polar residues" evidence="1">
    <location>
        <begin position="63"/>
        <end position="77"/>
    </location>
</feature>
<feature type="region of interest" description="Disordered" evidence="1">
    <location>
        <begin position="1"/>
        <end position="20"/>
    </location>
</feature>
<dbReference type="Proteomes" id="UP000324222">
    <property type="component" value="Unassembled WGS sequence"/>
</dbReference>
<dbReference type="AlphaFoldDB" id="A0A5B7DCJ0"/>
<keyword evidence="3" id="KW-1185">Reference proteome</keyword>
<sequence>MTATARRPATATASLQSVSVGNDVYSQAVRRVRCRVQHDMVQCRAPELARGAAAVEVAILSPKLSTASQPHHPTRPSSRPWPAQDTDSQQAHQARHQLRTSTMRQWLQETGIT</sequence>
<protein>
    <submittedName>
        <fullName evidence="2">Uncharacterized protein</fullName>
    </submittedName>
</protein>
<evidence type="ECO:0000313" key="3">
    <source>
        <dbReference type="Proteomes" id="UP000324222"/>
    </source>
</evidence>
<name>A0A5B7DCJ0_PORTR</name>
<feature type="compositionally biased region" description="Low complexity" evidence="1">
    <location>
        <begin position="1"/>
        <end position="13"/>
    </location>
</feature>
<proteinExistence type="predicted"/>
<dbReference type="EMBL" id="VSRR010000724">
    <property type="protein sequence ID" value="MPC18949.1"/>
    <property type="molecule type" value="Genomic_DNA"/>
</dbReference>
<feature type="compositionally biased region" description="Polar residues" evidence="1">
    <location>
        <begin position="99"/>
        <end position="113"/>
    </location>
</feature>